<evidence type="ECO:0000313" key="9">
    <source>
        <dbReference type="Proteomes" id="UP000028488"/>
    </source>
</evidence>
<keyword evidence="6" id="KW-0813">Transport</keyword>
<keyword evidence="4 6" id="KW-0472">Membrane</keyword>
<dbReference type="InterPro" id="IPR051784">
    <property type="entry name" value="Nod_factor_ABC_transporter"/>
</dbReference>
<dbReference type="PROSITE" id="PS51012">
    <property type="entry name" value="ABC_TM2"/>
    <property type="match status" value="1"/>
</dbReference>
<keyword evidence="5" id="KW-0046">Antibiotic resistance</keyword>
<dbReference type="Proteomes" id="UP000028488">
    <property type="component" value="Chromosome"/>
</dbReference>
<dbReference type="PANTHER" id="PTHR43229">
    <property type="entry name" value="NODULATION PROTEIN J"/>
    <property type="match status" value="1"/>
</dbReference>
<keyword evidence="6" id="KW-1003">Cell membrane</keyword>
<gene>
    <name evidence="8" type="ORF">EP51_35780</name>
</gene>
<reference evidence="8 9" key="1">
    <citation type="submission" date="2014-07" db="EMBL/GenBank/DDBJ databases">
        <title>Genome Sequence of Rhodococcus opacus Strain R7, a Biodegrader of Mono- and Polycyclic Aromatic Hydrocarbons.</title>
        <authorList>
            <person name="Di Gennaro P."/>
            <person name="Zampolli J."/>
            <person name="Presti I."/>
            <person name="Cappelletti M."/>
            <person name="D'Ursi P."/>
            <person name="Orro A."/>
            <person name="Mezzelani A."/>
            <person name="Milanesi L."/>
        </authorList>
    </citation>
    <scope>NUCLEOTIDE SEQUENCE [LARGE SCALE GENOMIC DNA]</scope>
    <source>
        <strain evidence="8 9">R7</strain>
    </source>
</reference>
<dbReference type="InterPro" id="IPR047817">
    <property type="entry name" value="ABC2_TM_bact-type"/>
</dbReference>
<accession>A0A076EWF7</accession>
<organism evidence="8 9">
    <name type="scientific">Rhodococcus opacus</name>
    <name type="common">Nocardia opaca</name>
    <dbReference type="NCBI Taxonomy" id="37919"/>
    <lineage>
        <taxon>Bacteria</taxon>
        <taxon>Bacillati</taxon>
        <taxon>Actinomycetota</taxon>
        <taxon>Actinomycetes</taxon>
        <taxon>Mycobacteriales</taxon>
        <taxon>Nocardiaceae</taxon>
        <taxon>Rhodococcus</taxon>
    </lineage>
</organism>
<evidence type="ECO:0000256" key="6">
    <source>
        <dbReference type="RuleBase" id="RU361157"/>
    </source>
</evidence>
<keyword evidence="2 6" id="KW-0812">Transmembrane</keyword>
<feature type="transmembrane region" description="Helical" evidence="6">
    <location>
        <begin position="31"/>
        <end position="50"/>
    </location>
</feature>
<comment type="similarity">
    <text evidence="6">Belongs to the ABC-2 integral membrane protein family.</text>
</comment>
<feature type="transmembrane region" description="Helical" evidence="6">
    <location>
        <begin position="142"/>
        <end position="166"/>
    </location>
</feature>
<evidence type="ECO:0000313" key="8">
    <source>
        <dbReference type="EMBL" id="AII09718.1"/>
    </source>
</evidence>
<evidence type="ECO:0000259" key="7">
    <source>
        <dbReference type="PROSITE" id="PS51012"/>
    </source>
</evidence>
<dbReference type="eggNOG" id="COG0842">
    <property type="taxonomic scope" value="Bacteria"/>
</dbReference>
<protein>
    <recommendedName>
        <fullName evidence="6">Transport permease protein</fullName>
    </recommendedName>
</protein>
<dbReference type="GO" id="GO:0046677">
    <property type="term" value="P:response to antibiotic"/>
    <property type="evidence" value="ECO:0007669"/>
    <property type="project" value="UniProtKB-KW"/>
</dbReference>
<dbReference type="PIRSF" id="PIRSF006648">
    <property type="entry name" value="DrrB"/>
    <property type="match status" value="1"/>
</dbReference>
<dbReference type="InterPro" id="IPR000412">
    <property type="entry name" value="ABC_2_transport"/>
</dbReference>
<dbReference type="AlphaFoldDB" id="A0A076EWF7"/>
<feature type="transmembrane region" description="Helical" evidence="6">
    <location>
        <begin position="104"/>
        <end position="130"/>
    </location>
</feature>
<sequence length="257" mass="27529">MIPNTQPRPLDDFAAMTGRSLTRLLRSPDTMIMGVALPVMLLLLFVYVFGGAMQTATGYLDYVVPGIILLCAGFGSSQTAVSVTGDMVHGIVDRFRSMPIARSAFLFGHVASSVIRNLLTSLVVIGVAMIMGFRPTAGPIQWLAALAIVALFILAISWLATALGLLAGTEEAANGFTFFLLFLPYVSSAFVPTDTMPSWLHAFAENQPVTPVIETVRGLLLGTPVDDTALIAVLWCVGIACAGYLWAITLFTRRTAR</sequence>
<feature type="transmembrane region" description="Helical" evidence="6">
    <location>
        <begin position="62"/>
        <end position="83"/>
    </location>
</feature>
<evidence type="ECO:0000256" key="4">
    <source>
        <dbReference type="ARBA" id="ARBA00023136"/>
    </source>
</evidence>
<dbReference type="EMBL" id="CP008947">
    <property type="protein sequence ID" value="AII09718.1"/>
    <property type="molecule type" value="Genomic_DNA"/>
</dbReference>
<evidence type="ECO:0000256" key="3">
    <source>
        <dbReference type="ARBA" id="ARBA00022989"/>
    </source>
</evidence>
<evidence type="ECO:0000256" key="2">
    <source>
        <dbReference type="ARBA" id="ARBA00022692"/>
    </source>
</evidence>
<keyword evidence="3 6" id="KW-1133">Transmembrane helix</keyword>
<dbReference type="GO" id="GO:0043190">
    <property type="term" value="C:ATP-binding cassette (ABC) transporter complex"/>
    <property type="evidence" value="ECO:0007669"/>
    <property type="project" value="InterPro"/>
</dbReference>
<evidence type="ECO:0000256" key="1">
    <source>
        <dbReference type="ARBA" id="ARBA00004141"/>
    </source>
</evidence>
<proteinExistence type="inferred from homology"/>
<dbReference type="InterPro" id="IPR013525">
    <property type="entry name" value="ABC2_TM"/>
</dbReference>
<dbReference type="PANTHER" id="PTHR43229:SF2">
    <property type="entry name" value="NODULATION PROTEIN J"/>
    <property type="match status" value="1"/>
</dbReference>
<comment type="subcellular location">
    <subcellularLocation>
        <location evidence="6">Cell membrane</location>
        <topology evidence="6">Multi-pass membrane protein</topology>
    </subcellularLocation>
    <subcellularLocation>
        <location evidence="1">Membrane</location>
        <topology evidence="1">Multi-pass membrane protein</topology>
    </subcellularLocation>
</comment>
<feature type="transmembrane region" description="Helical" evidence="6">
    <location>
        <begin position="229"/>
        <end position="251"/>
    </location>
</feature>
<dbReference type="GO" id="GO:0140359">
    <property type="term" value="F:ABC-type transporter activity"/>
    <property type="evidence" value="ECO:0007669"/>
    <property type="project" value="InterPro"/>
</dbReference>
<dbReference type="RefSeq" id="WP_128641849.1">
    <property type="nucleotide sequence ID" value="NZ_CP008947.1"/>
</dbReference>
<name>A0A076EWF7_RHOOP</name>
<dbReference type="Pfam" id="PF01061">
    <property type="entry name" value="ABC2_membrane"/>
    <property type="match status" value="1"/>
</dbReference>
<evidence type="ECO:0000256" key="5">
    <source>
        <dbReference type="ARBA" id="ARBA00023251"/>
    </source>
</evidence>
<feature type="transmembrane region" description="Helical" evidence="6">
    <location>
        <begin position="173"/>
        <end position="191"/>
    </location>
</feature>
<feature type="domain" description="ABC transmembrane type-2" evidence="7">
    <location>
        <begin position="29"/>
        <end position="254"/>
    </location>
</feature>